<evidence type="ECO:0008006" key="4">
    <source>
        <dbReference type="Google" id="ProtNLM"/>
    </source>
</evidence>
<keyword evidence="1" id="KW-0732">Signal</keyword>
<feature type="signal peptide" evidence="1">
    <location>
        <begin position="1"/>
        <end position="19"/>
    </location>
</feature>
<sequence length="168" mass="17446">MTAALAAPLSLLAAGGAAATPDLPDFGAYPRADAKDFVVRDTLAYSVRGFTTPDGVFCTSSSHRGMSSLDCFSVSGPLPGAPDDANTVHLRRSGNVLEPVAFNAGTVQTGPGPVQFEGTPLRMLPPALDYAFDQAQCVRDGSWQLACVMDNGSERHGFVIAGGHTEGF</sequence>
<proteinExistence type="predicted"/>
<feature type="chain" id="PRO_5045070797" description="Secreted protein" evidence="1">
    <location>
        <begin position="20"/>
        <end position="168"/>
    </location>
</feature>
<evidence type="ECO:0000313" key="3">
    <source>
        <dbReference type="Proteomes" id="UP001055200"/>
    </source>
</evidence>
<organism evidence="2 3">
    <name type="scientific">Mycolicibacillus parakoreensis</name>
    <dbReference type="NCBI Taxonomy" id="1069221"/>
    <lineage>
        <taxon>Bacteria</taxon>
        <taxon>Bacillati</taxon>
        <taxon>Actinomycetota</taxon>
        <taxon>Actinomycetes</taxon>
        <taxon>Mycobacteriales</taxon>
        <taxon>Mycobacteriaceae</taxon>
        <taxon>Mycolicibacillus</taxon>
    </lineage>
</organism>
<evidence type="ECO:0000256" key="1">
    <source>
        <dbReference type="SAM" id="SignalP"/>
    </source>
</evidence>
<dbReference type="RefSeq" id="WP_260063006.1">
    <property type="nucleotide sequence ID" value="NZ_CP092365.1"/>
</dbReference>
<keyword evidence="3" id="KW-1185">Reference proteome</keyword>
<accession>A0ABY3U2B7</accession>
<dbReference type="EMBL" id="CP092365">
    <property type="protein sequence ID" value="ULN51702.2"/>
    <property type="molecule type" value="Genomic_DNA"/>
</dbReference>
<evidence type="ECO:0000313" key="2">
    <source>
        <dbReference type="EMBL" id="ULN51702.2"/>
    </source>
</evidence>
<gene>
    <name evidence="2" type="ORF">MIU77_12440</name>
</gene>
<name>A0ABY3U2B7_9MYCO</name>
<protein>
    <recommendedName>
        <fullName evidence="4">Secreted protein</fullName>
    </recommendedName>
</protein>
<dbReference type="Proteomes" id="UP001055200">
    <property type="component" value="Chromosome"/>
</dbReference>
<reference evidence="2" key="1">
    <citation type="submission" date="2022-08" db="EMBL/GenBank/DDBJ databases">
        <title>Complete genome sequence of 14 non-tuberculosis mycobacteria type-strains.</title>
        <authorList>
            <person name="Igarashi Y."/>
            <person name="Osugi A."/>
            <person name="Mitarai S."/>
        </authorList>
    </citation>
    <scope>NUCLEOTIDE SEQUENCE</scope>
    <source>
        <strain evidence="2">DSM 45575</strain>
    </source>
</reference>